<dbReference type="EMBL" id="JTCM02000123">
    <property type="protein sequence ID" value="NEU76652.1"/>
    <property type="molecule type" value="Genomic_DNA"/>
</dbReference>
<keyword evidence="2" id="KW-1185">Reference proteome</keyword>
<dbReference type="NCBIfam" id="NF033521">
    <property type="entry name" value="lasso_leader_L3"/>
    <property type="match status" value="1"/>
</dbReference>
<comment type="caution">
    <text evidence="1">The sequence shown here is derived from an EMBL/GenBank/DDBJ whole genome shotgun (WGS) entry which is preliminary data.</text>
</comment>
<sequence length="70" mass="7435">MKKSYEVPQLVKHGSVSNITAYSFDSKDGDVFYGQTNATNQNGTGSLNACITYKTGLKKGDCVNPSAKGV</sequence>
<accession>A0A846HH36</accession>
<evidence type="ECO:0000313" key="1">
    <source>
        <dbReference type="EMBL" id="NEU76652.1"/>
    </source>
</evidence>
<name>A0A846HH36_9CYAN</name>
<gene>
    <name evidence="1" type="ORF">PI95_030125</name>
</gene>
<evidence type="ECO:0000313" key="2">
    <source>
        <dbReference type="Proteomes" id="UP000031549"/>
    </source>
</evidence>
<proteinExistence type="predicted"/>
<organism evidence="1 2">
    <name type="scientific">Hassallia byssoidea VB512170</name>
    <dbReference type="NCBI Taxonomy" id="1304833"/>
    <lineage>
        <taxon>Bacteria</taxon>
        <taxon>Bacillati</taxon>
        <taxon>Cyanobacteriota</taxon>
        <taxon>Cyanophyceae</taxon>
        <taxon>Nostocales</taxon>
        <taxon>Tolypothrichaceae</taxon>
        <taxon>Hassallia</taxon>
    </lineage>
</organism>
<dbReference type="Proteomes" id="UP000031549">
    <property type="component" value="Unassembled WGS sequence"/>
</dbReference>
<dbReference type="AlphaFoldDB" id="A0A846HH36"/>
<protein>
    <submittedName>
        <fullName evidence="1">Lasso RiPP family leader peptide-containing protein</fullName>
    </submittedName>
</protein>
<reference evidence="1 2" key="1">
    <citation type="journal article" date="2015" name="Genome Announc.">
        <title>Draft Genome Sequence of Cyanobacterium Hassallia byssoidea Strain VB512170, Isolated from Monuments in India.</title>
        <authorList>
            <person name="Singh D."/>
            <person name="Chandrababunaidu M.M."/>
            <person name="Panda A."/>
            <person name="Sen D."/>
            <person name="Bhattacharyya S."/>
            <person name="Adhikary S.P."/>
            <person name="Tripathy S."/>
        </authorList>
    </citation>
    <scope>NUCLEOTIDE SEQUENCE [LARGE SCALE GENOMIC DNA]</scope>
    <source>
        <strain evidence="1 2">VB512170</strain>
    </source>
</reference>
<dbReference type="RefSeq" id="WP_039752881.1">
    <property type="nucleotide sequence ID" value="NZ_JTCM02000123.1"/>
</dbReference>